<keyword evidence="2" id="KW-1185">Reference proteome</keyword>
<proteinExistence type="predicted"/>
<accession>A0A511X560</accession>
<protein>
    <submittedName>
        <fullName evidence="1">Uncharacterized protein</fullName>
    </submittedName>
</protein>
<gene>
    <name evidence="1" type="ORF">HAL01_25460</name>
</gene>
<dbReference type="Proteomes" id="UP000321400">
    <property type="component" value="Unassembled WGS sequence"/>
</dbReference>
<evidence type="ECO:0000313" key="1">
    <source>
        <dbReference type="EMBL" id="GEN58082.1"/>
    </source>
</evidence>
<evidence type="ECO:0000313" key="2">
    <source>
        <dbReference type="Proteomes" id="UP000321400"/>
    </source>
</evidence>
<sequence length="65" mass="7809">MTFGVFDIDKKVHEKKLNEDIVVRRGVWKKSNIRKEPWTNYAHSSMCSCILTDTWLQFLFEVLYL</sequence>
<reference evidence="1 2" key="1">
    <citation type="submission" date="2019-07" db="EMBL/GenBank/DDBJ databases">
        <title>Whole genome shotgun sequence of Halolactibacillus alkaliphilus NBRC 103919.</title>
        <authorList>
            <person name="Hosoyama A."/>
            <person name="Uohara A."/>
            <person name="Ohji S."/>
            <person name="Ichikawa N."/>
        </authorList>
    </citation>
    <scope>NUCLEOTIDE SEQUENCE [LARGE SCALE GENOMIC DNA]</scope>
    <source>
        <strain evidence="1 2">NBRC 103919</strain>
    </source>
</reference>
<dbReference type="EMBL" id="BJYE01000068">
    <property type="protein sequence ID" value="GEN58082.1"/>
    <property type="molecule type" value="Genomic_DNA"/>
</dbReference>
<comment type="caution">
    <text evidence="1">The sequence shown here is derived from an EMBL/GenBank/DDBJ whole genome shotgun (WGS) entry which is preliminary data.</text>
</comment>
<dbReference type="AlphaFoldDB" id="A0A511X560"/>
<name>A0A511X560_9BACI</name>
<organism evidence="1 2">
    <name type="scientific">Halolactibacillus alkaliphilus</name>
    <dbReference type="NCBI Taxonomy" id="442899"/>
    <lineage>
        <taxon>Bacteria</taxon>
        <taxon>Bacillati</taxon>
        <taxon>Bacillota</taxon>
        <taxon>Bacilli</taxon>
        <taxon>Bacillales</taxon>
        <taxon>Bacillaceae</taxon>
        <taxon>Halolactibacillus</taxon>
    </lineage>
</organism>